<gene>
    <name evidence="2" type="ORF">GOMPHAMPRED_002869</name>
</gene>
<evidence type="ECO:0000256" key="1">
    <source>
        <dbReference type="SAM" id="Phobius"/>
    </source>
</evidence>
<evidence type="ECO:0000313" key="2">
    <source>
        <dbReference type="EMBL" id="CAF9904527.1"/>
    </source>
</evidence>
<reference evidence="2" key="1">
    <citation type="submission" date="2021-03" db="EMBL/GenBank/DDBJ databases">
        <authorList>
            <person name="Tagirdzhanova G."/>
        </authorList>
    </citation>
    <scope>NUCLEOTIDE SEQUENCE</scope>
</reference>
<comment type="caution">
    <text evidence="2">The sequence shown here is derived from an EMBL/GenBank/DDBJ whole genome shotgun (WGS) entry which is preliminary data.</text>
</comment>
<name>A0A8H3EFB6_9LECA</name>
<dbReference type="AlphaFoldDB" id="A0A8H3EFB6"/>
<proteinExistence type="predicted"/>
<keyword evidence="1" id="KW-1133">Transmembrane helix</keyword>
<evidence type="ECO:0000313" key="3">
    <source>
        <dbReference type="Proteomes" id="UP000664169"/>
    </source>
</evidence>
<feature type="transmembrane region" description="Helical" evidence="1">
    <location>
        <begin position="39"/>
        <end position="61"/>
    </location>
</feature>
<dbReference type="EMBL" id="CAJPDQ010000002">
    <property type="protein sequence ID" value="CAF9904527.1"/>
    <property type="molecule type" value="Genomic_DNA"/>
</dbReference>
<dbReference type="OrthoDB" id="4682787at2759"/>
<dbReference type="Proteomes" id="UP000664169">
    <property type="component" value="Unassembled WGS sequence"/>
</dbReference>
<keyword evidence="1" id="KW-0812">Transmembrane</keyword>
<keyword evidence="3" id="KW-1185">Reference proteome</keyword>
<accession>A0A8H3EFB6</accession>
<keyword evidence="1" id="KW-0472">Membrane</keyword>
<organism evidence="2 3">
    <name type="scientific">Gomphillus americanus</name>
    <dbReference type="NCBI Taxonomy" id="1940652"/>
    <lineage>
        <taxon>Eukaryota</taxon>
        <taxon>Fungi</taxon>
        <taxon>Dikarya</taxon>
        <taxon>Ascomycota</taxon>
        <taxon>Pezizomycotina</taxon>
        <taxon>Lecanoromycetes</taxon>
        <taxon>OSLEUM clade</taxon>
        <taxon>Ostropomycetidae</taxon>
        <taxon>Ostropales</taxon>
        <taxon>Graphidaceae</taxon>
        <taxon>Gomphilloideae</taxon>
        <taxon>Gomphillus</taxon>
    </lineage>
</organism>
<sequence>MANTTAAADALIQAMLDGPAAPAPSGITSNFVDPPSNGVAGLIAALISLGIATIMLVIRIFTKLYIIKAWNIEDCMGSFLGYVA</sequence>
<protein>
    <submittedName>
        <fullName evidence="2">Uncharacterized protein</fullName>
    </submittedName>
</protein>